<evidence type="ECO:0000313" key="2">
    <source>
        <dbReference type="EMBL" id="KAF5959125.1"/>
    </source>
</evidence>
<dbReference type="GO" id="GO:0033730">
    <property type="term" value="F:arogenate dehydrogenase (NADP+) activity"/>
    <property type="evidence" value="ECO:0007669"/>
    <property type="project" value="InterPro"/>
</dbReference>
<gene>
    <name evidence="2" type="ORF">HYC85_000334</name>
</gene>
<evidence type="ECO:0000313" key="3">
    <source>
        <dbReference type="Proteomes" id="UP000593564"/>
    </source>
</evidence>
<dbReference type="PANTHER" id="PTHR43207">
    <property type="entry name" value="AROGENATE DEHYDROGENASE-RELATED"/>
    <property type="match status" value="1"/>
</dbReference>
<name>A0A7J7I303_CAMSI</name>
<reference evidence="3" key="1">
    <citation type="journal article" date="2020" name="Nat. Commun.">
        <title>Genome assembly of wild tea tree DASZ reveals pedigree and selection history of tea varieties.</title>
        <authorList>
            <person name="Zhang W."/>
            <person name="Zhang Y."/>
            <person name="Qiu H."/>
            <person name="Guo Y."/>
            <person name="Wan H."/>
            <person name="Zhang X."/>
            <person name="Scossa F."/>
            <person name="Alseekh S."/>
            <person name="Zhang Q."/>
            <person name="Wang P."/>
            <person name="Xu L."/>
            <person name="Schmidt M.H."/>
            <person name="Jia X."/>
            <person name="Li D."/>
            <person name="Zhu A."/>
            <person name="Guo F."/>
            <person name="Chen W."/>
            <person name="Ni D."/>
            <person name="Usadel B."/>
            <person name="Fernie A.R."/>
            <person name="Wen W."/>
        </authorList>
    </citation>
    <scope>NUCLEOTIDE SEQUENCE [LARGE SCALE GENOMIC DNA]</scope>
    <source>
        <strain evidence="3">cv. G240</strain>
    </source>
</reference>
<accession>A0A7J7I303</accession>
<proteinExistence type="predicted"/>
<sequence length="122" mass="14130">MEEAEIETEREWERQKSRTSNLASRAMMEGCKGKSEQRLHCPRNRMCCALTHPIFGPESGKDGWKDLTFVYDRGCKLLEMSCEEHDRLAARSQFLTHTIGRLLSEMEIESTSIDTKNFQTQV</sequence>
<organism evidence="2 3">
    <name type="scientific">Camellia sinensis</name>
    <name type="common">Tea plant</name>
    <name type="synonym">Thea sinensis</name>
    <dbReference type="NCBI Taxonomy" id="4442"/>
    <lineage>
        <taxon>Eukaryota</taxon>
        <taxon>Viridiplantae</taxon>
        <taxon>Streptophyta</taxon>
        <taxon>Embryophyta</taxon>
        <taxon>Tracheophyta</taxon>
        <taxon>Spermatophyta</taxon>
        <taxon>Magnoliopsida</taxon>
        <taxon>eudicotyledons</taxon>
        <taxon>Gunneridae</taxon>
        <taxon>Pentapetalae</taxon>
        <taxon>asterids</taxon>
        <taxon>Ericales</taxon>
        <taxon>Theaceae</taxon>
        <taxon>Camellia</taxon>
    </lineage>
</organism>
<reference evidence="2 3" key="2">
    <citation type="submission" date="2020-07" db="EMBL/GenBank/DDBJ databases">
        <title>Genome assembly of wild tea tree DASZ reveals pedigree and selection history of tea varieties.</title>
        <authorList>
            <person name="Zhang W."/>
        </authorList>
    </citation>
    <scope>NUCLEOTIDE SEQUENCE [LARGE SCALE GENOMIC DNA]</scope>
    <source>
        <strain evidence="3">cv. G240</strain>
        <tissue evidence="2">Leaf</tissue>
    </source>
</reference>
<dbReference type="EMBL" id="JACBKZ010000001">
    <property type="protein sequence ID" value="KAF5959125.1"/>
    <property type="molecule type" value="Genomic_DNA"/>
</dbReference>
<protein>
    <submittedName>
        <fullName evidence="2">Uncharacterized protein</fullName>
    </submittedName>
</protein>
<evidence type="ECO:0000256" key="1">
    <source>
        <dbReference type="SAM" id="MobiDB-lite"/>
    </source>
</evidence>
<dbReference type="Proteomes" id="UP000593564">
    <property type="component" value="Unassembled WGS sequence"/>
</dbReference>
<comment type="caution">
    <text evidence="2">The sequence shown here is derived from an EMBL/GenBank/DDBJ whole genome shotgun (WGS) entry which is preliminary data.</text>
</comment>
<dbReference type="AlphaFoldDB" id="A0A7J7I303"/>
<dbReference type="InterPro" id="IPR045011">
    <property type="entry name" value="TYRAAT1/2"/>
</dbReference>
<dbReference type="PANTHER" id="PTHR43207:SF3">
    <property type="entry name" value="AROGENATE DEHYDROGENASE 1, CHLOROPLASTIC-LIKE"/>
    <property type="match status" value="1"/>
</dbReference>
<feature type="region of interest" description="Disordered" evidence="1">
    <location>
        <begin position="1"/>
        <end position="30"/>
    </location>
</feature>
<keyword evidence="3" id="KW-1185">Reference proteome</keyword>
<feature type="compositionally biased region" description="Basic and acidic residues" evidence="1">
    <location>
        <begin position="7"/>
        <end position="16"/>
    </location>
</feature>
<dbReference type="GO" id="GO:0006571">
    <property type="term" value="P:tyrosine biosynthetic process"/>
    <property type="evidence" value="ECO:0007669"/>
    <property type="project" value="InterPro"/>
</dbReference>